<keyword evidence="3" id="KW-1185">Reference proteome</keyword>
<dbReference type="RefSeq" id="WP_202835829.1">
    <property type="nucleotide sequence ID" value="NZ_JAETWB010000074.1"/>
</dbReference>
<dbReference type="Pfam" id="PF04304">
    <property type="entry name" value="DUF454"/>
    <property type="match status" value="1"/>
</dbReference>
<dbReference type="PIRSF" id="PIRSF016789">
    <property type="entry name" value="DUF454"/>
    <property type="match status" value="1"/>
</dbReference>
<dbReference type="InterPro" id="IPR007401">
    <property type="entry name" value="DUF454"/>
</dbReference>
<organism evidence="2 3">
    <name type="scientific">Belnapia arida</name>
    <dbReference type="NCBI Taxonomy" id="2804533"/>
    <lineage>
        <taxon>Bacteria</taxon>
        <taxon>Pseudomonadati</taxon>
        <taxon>Pseudomonadota</taxon>
        <taxon>Alphaproteobacteria</taxon>
        <taxon>Acetobacterales</taxon>
        <taxon>Roseomonadaceae</taxon>
        <taxon>Belnapia</taxon>
    </lineage>
</organism>
<reference evidence="2 3" key="1">
    <citation type="submission" date="2021-01" db="EMBL/GenBank/DDBJ databases">
        <title>Belnapia mucosa sp. nov. and Belnapia arida sp. nov., isolated from the Tabernas Desert (Almeria, Spain).</title>
        <authorList>
            <person name="Molina-Menor E."/>
            <person name="Vidal-Verdu A."/>
            <person name="Calonge A."/>
            <person name="Satari L."/>
            <person name="Pereto J."/>
            <person name="Porcar M."/>
        </authorList>
    </citation>
    <scope>NUCLEOTIDE SEQUENCE [LARGE SCALE GENOMIC DNA]</scope>
    <source>
        <strain evidence="2 3">T18</strain>
    </source>
</reference>
<keyword evidence="1" id="KW-0812">Transmembrane</keyword>
<keyword evidence="1" id="KW-0472">Membrane</keyword>
<proteinExistence type="predicted"/>
<protein>
    <submittedName>
        <fullName evidence="2">YbaN family protein</fullName>
    </submittedName>
</protein>
<accession>A0ABS1UCX2</accession>
<evidence type="ECO:0000313" key="3">
    <source>
        <dbReference type="Proteomes" id="UP000660885"/>
    </source>
</evidence>
<feature type="transmembrane region" description="Helical" evidence="1">
    <location>
        <begin position="99"/>
        <end position="117"/>
    </location>
</feature>
<name>A0ABS1UCX2_9PROT</name>
<dbReference type="PANTHER" id="PTHR35813:SF1">
    <property type="entry name" value="INNER MEMBRANE PROTEIN YBAN"/>
    <property type="match status" value="1"/>
</dbReference>
<evidence type="ECO:0000256" key="1">
    <source>
        <dbReference type="SAM" id="Phobius"/>
    </source>
</evidence>
<sequence>MRGPQRWLWLWCGYLSLALAAVGAVLPLMPTTVFLLSAAWCFGRASPALRARLLANPRYGPTLRDWQDHGCISRRAKKAAVFGMALSWLVVAVAFRNLVASAIAAACLVMVGSFIVTRPSRPG</sequence>
<evidence type="ECO:0000313" key="2">
    <source>
        <dbReference type="EMBL" id="MBL6082499.1"/>
    </source>
</evidence>
<dbReference type="Proteomes" id="UP000660885">
    <property type="component" value="Unassembled WGS sequence"/>
</dbReference>
<gene>
    <name evidence="2" type="ORF">JMJ56_31525</name>
</gene>
<dbReference type="EMBL" id="JAETWB010000074">
    <property type="protein sequence ID" value="MBL6082499.1"/>
    <property type="molecule type" value="Genomic_DNA"/>
</dbReference>
<dbReference type="PANTHER" id="PTHR35813">
    <property type="entry name" value="INNER MEMBRANE PROTEIN YBAN"/>
    <property type="match status" value="1"/>
</dbReference>
<comment type="caution">
    <text evidence="2">The sequence shown here is derived from an EMBL/GenBank/DDBJ whole genome shotgun (WGS) entry which is preliminary data.</text>
</comment>
<keyword evidence="1" id="KW-1133">Transmembrane helix</keyword>